<dbReference type="PIRSF" id="PIRSF031982">
    <property type="entry name" value="UCP031982_abhydr"/>
    <property type="match status" value="1"/>
</dbReference>
<dbReference type="AlphaFoldDB" id="A0A5C7G1V2"/>
<feature type="signal peptide" evidence="2">
    <location>
        <begin position="1"/>
        <end position="18"/>
    </location>
</feature>
<dbReference type="GO" id="GO:0052689">
    <property type="term" value="F:carboxylic ester hydrolase activity"/>
    <property type="evidence" value="ECO:0007669"/>
    <property type="project" value="UniProtKB-ARBA"/>
</dbReference>
<dbReference type="SUPFAM" id="SSF53474">
    <property type="entry name" value="alpha/beta-Hydrolases"/>
    <property type="match status" value="1"/>
</dbReference>
<comment type="caution">
    <text evidence="3">The sequence shown here is derived from an EMBL/GenBank/DDBJ whole genome shotgun (WGS) entry which is preliminary data.</text>
</comment>
<dbReference type="InterPro" id="IPR050261">
    <property type="entry name" value="FrsA_esterase"/>
</dbReference>
<protein>
    <submittedName>
        <fullName evidence="3">Dienelactone hydrolase</fullName>
    </submittedName>
</protein>
<evidence type="ECO:0000256" key="2">
    <source>
        <dbReference type="SAM" id="SignalP"/>
    </source>
</evidence>
<dbReference type="InterPro" id="IPR029058">
    <property type="entry name" value="AB_hydrolase_fold"/>
</dbReference>
<gene>
    <name evidence="3" type="ORF">FVD38_18955</name>
</gene>
<evidence type="ECO:0000256" key="1">
    <source>
        <dbReference type="ARBA" id="ARBA00022801"/>
    </source>
</evidence>
<keyword evidence="1 3" id="KW-0378">Hydrolase</keyword>
<reference evidence="3 4" key="1">
    <citation type="submission" date="2019-08" db="EMBL/GenBank/DDBJ databases">
        <title>Massilia golmudensis sp. nov., isolated from sand in the Qinghai-Tibetan Plateau.</title>
        <authorList>
            <person name="Zhang B."/>
        </authorList>
    </citation>
    <scope>NUCLEOTIDE SEQUENCE [LARGE SCALE GENOMIC DNA]</scope>
    <source>
        <strain evidence="3 4">GEM5</strain>
    </source>
</reference>
<dbReference type="InterPro" id="IPR017395">
    <property type="entry name" value="Chlorophyllase-like"/>
</dbReference>
<dbReference type="InterPro" id="IPR016986">
    <property type="entry name" value="UCP031982_abhydr"/>
</dbReference>
<accession>A0A5C7G1V2</accession>
<dbReference type="RefSeq" id="WP_147936267.1">
    <property type="nucleotide sequence ID" value="NZ_VPFD01000022.1"/>
</dbReference>
<feature type="chain" id="PRO_5023034791" evidence="2">
    <location>
        <begin position="19"/>
        <end position="303"/>
    </location>
</feature>
<name>A0A5C7G1V2_9BURK</name>
<organism evidence="3 4">
    <name type="scientific">Massilia arenae</name>
    <dbReference type="NCBI Taxonomy" id="2603288"/>
    <lineage>
        <taxon>Bacteria</taxon>
        <taxon>Pseudomonadati</taxon>
        <taxon>Pseudomonadota</taxon>
        <taxon>Betaproteobacteria</taxon>
        <taxon>Burkholderiales</taxon>
        <taxon>Oxalobacteraceae</taxon>
        <taxon>Telluria group</taxon>
        <taxon>Massilia</taxon>
    </lineage>
</organism>
<dbReference type="PANTHER" id="PTHR22946">
    <property type="entry name" value="DIENELACTONE HYDROLASE DOMAIN-CONTAINING PROTEIN-RELATED"/>
    <property type="match status" value="1"/>
</dbReference>
<evidence type="ECO:0000313" key="3">
    <source>
        <dbReference type="EMBL" id="TXF97874.1"/>
    </source>
</evidence>
<proteinExistence type="predicted"/>
<keyword evidence="2" id="KW-0732">Signal</keyword>
<dbReference type="Pfam" id="PF07224">
    <property type="entry name" value="Chlorophyllase"/>
    <property type="match status" value="1"/>
</dbReference>
<dbReference type="Gene3D" id="3.40.50.1820">
    <property type="entry name" value="alpha/beta hydrolase"/>
    <property type="match status" value="1"/>
</dbReference>
<dbReference type="PANTHER" id="PTHR22946:SF9">
    <property type="entry name" value="POLYKETIDE TRANSFERASE AF380"/>
    <property type="match status" value="1"/>
</dbReference>
<dbReference type="Proteomes" id="UP000321413">
    <property type="component" value="Unassembled WGS sequence"/>
</dbReference>
<dbReference type="EMBL" id="VPFD01000022">
    <property type="protein sequence ID" value="TXF97874.1"/>
    <property type="molecule type" value="Genomic_DNA"/>
</dbReference>
<keyword evidence="4" id="KW-1185">Reference proteome</keyword>
<sequence length="303" mass="32933">MRRYLLVLSALSSAPALAAAPYPVTTSTIAASVGEPIPIALWQPATPGRYPLILISHGSGSSEYGHRGWAEHLARNGYVVAAPRHWGDSHDKPDGRGSDVQLVGRPLQASAALDSVLAHPQLKQLVDPQRIGMIGFSAGGYTTLVMAGARPDFKRWQQHCQQHASEDDEFCPTLVWRFLPRITRSDWQLPRETRIRAAAVMAPASILFDREGLESVKIPLRLYGAQDDAITPNDWHVSRVAAALPAPAQVHMVPGGHFVFLEPCSATLRAAAPQLCIDAPGVDRAAIQRRIGGELVEFFGRNL</sequence>
<evidence type="ECO:0000313" key="4">
    <source>
        <dbReference type="Proteomes" id="UP000321413"/>
    </source>
</evidence>